<protein>
    <recommendedName>
        <fullName evidence="3">Bacterial surface antigen (D15) domain-containing protein</fullName>
    </recommendedName>
</protein>
<evidence type="ECO:0008006" key="3">
    <source>
        <dbReference type="Google" id="ProtNLM"/>
    </source>
</evidence>
<proteinExistence type="predicted"/>
<evidence type="ECO:0000313" key="1">
    <source>
        <dbReference type="EMBL" id="WDF69673.1"/>
    </source>
</evidence>
<evidence type="ECO:0000313" key="2">
    <source>
        <dbReference type="Proteomes" id="UP001221558"/>
    </source>
</evidence>
<dbReference type="EMBL" id="CP117880">
    <property type="protein sequence ID" value="WDF69673.1"/>
    <property type="molecule type" value="Genomic_DNA"/>
</dbReference>
<gene>
    <name evidence="1" type="ORF">PQ465_04650</name>
</gene>
<keyword evidence="2" id="KW-1185">Reference proteome</keyword>
<dbReference type="Gene3D" id="2.40.160.50">
    <property type="entry name" value="membrane protein fhac: a member of the omp85/tpsb transporter family"/>
    <property type="match status" value="1"/>
</dbReference>
<dbReference type="Proteomes" id="UP001221558">
    <property type="component" value="Chromosome"/>
</dbReference>
<sequence>MAALCMCGLAAFGQRPVHEIEVTKFVVDTSKQLDLIDLGKRLFKIKPPAAVDSTGQKIYFSILPFSQNVPGGGHALITSTTAGFYLGDRKTTYISRINFMPYTNFGRRIGIPIRSYIWLKENSWVIDGDIRLLKYPHETWGLGREHAGDEKIMLDYTYLRFYQHALKRVKGGFFMGLGYDLDYRMSLRSRSETSLADFTSYPYGTEAGKSYISSGLSINMIYDTRANSINAWDGNYANLQFRINPKFMGSTQSWQSLFVETRRYHRLTDDPNRQNMLAVRNFFWSVFGSKAPYMELPNLGWDPYNSSGRGLPLSRYRGKSMYYMEGEYRRDITDNGFLGFVLFTNLTTVSGPQSSLFLNWNPGAGAGVRIKFNKKSGTNIAVDYGFSKHHRGIHLSLGEVF</sequence>
<name>A0ABY7WMP4_9SPHI</name>
<reference evidence="1 2" key="1">
    <citation type="submission" date="2023-02" db="EMBL/GenBank/DDBJ databases">
        <title>Genome sequence of Sphingobacterium sp. KACC 22765.</title>
        <authorList>
            <person name="Kim S."/>
            <person name="Heo J."/>
            <person name="Kwon S.-W."/>
        </authorList>
    </citation>
    <scope>NUCLEOTIDE SEQUENCE [LARGE SCALE GENOMIC DNA]</scope>
    <source>
        <strain evidence="1 2">KACC 22765</strain>
    </source>
</reference>
<accession>A0ABY7WMP4</accession>
<dbReference type="RefSeq" id="WP_274268386.1">
    <property type="nucleotide sequence ID" value="NZ_CP117880.1"/>
</dbReference>
<organism evidence="1 2">
    <name type="scientific">Sphingobacterium oryzagri</name>
    <dbReference type="NCBI Taxonomy" id="3025669"/>
    <lineage>
        <taxon>Bacteria</taxon>
        <taxon>Pseudomonadati</taxon>
        <taxon>Bacteroidota</taxon>
        <taxon>Sphingobacteriia</taxon>
        <taxon>Sphingobacteriales</taxon>
        <taxon>Sphingobacteriaceae</taxon>
        <taxon>Sphingobacterium</taxon>
    </lineage>
</organism>